<keyword evidence="2" id="KW-1185">Reference proteome</keyword>
<gene>
    <name evidence="1" type="ORF">DFR85_13915</name>
</gene>
<dbReference type="KEGG" id="abri:DFR85_13915"/>
<organism evidence="1 2">
    <name type="scientific">Acidianus brierleyi</name>
    <dbReference type="NCBI Taxonomy" id="41673"/>
    <lineage>
        <taxon>Archaea</taxon>
        <taxon>Thermoproteota</taxon>
        <taxon>Thermoprotei</taxon>
        <taxon>Sulfolobales</taxon>
        <taxon>Sulfolobaceae</taxon>
        <taxon>Acidianus</taxon>
    </lineage>
</organism>
<dbReference type="RefSeq" id="WP_110271400.1">
    <property type="nucleotide sequence ID" value="NZ_CP029289.2"/>
</dbReference>
<evidence type="ECO:0000313" key="2">
    <source>
        <dbReference type="Proteomes" id="UP000248044"/>
    </source>
</evidence>
<dbReference type="AlphaFoldDB" id="A0A2U9IHK3"/>
<evidence type="ECO:0000313" key="1">
    <source>
        <dbReference type="EMBL" id="AWR95522.1"/>
    </source>
</evidence>
<reference evidence="1 2" key="1">
    <citation type="submission" date="2018-05" db="EMBL/GenBank/DDBJ databases">
        <title>Complete Genome Sequences of Extremely Thermoacidophilic, Metal-Mobilizing Type-Strain Members of the Archaeal Family Sulfolobaceae: Acidianus brierleyi DSM-1651T, Acidianus sulfidivorans DSM-18786T, Metallosphaera hakonensis DSM-7519T, and Metallosphaera prunae DSM-10039T.</title>
        <authorList>
            <person name="Counts J.A."/>
            <person name="Kelly R.M."/>
        </authorList>
    </citation>
    <scope>NUCLEOTIDE SEQUENCE [LARGE SCALE GENOMIC DNA]</scope>
    <source>
        <strain evidence="1 2">DSM 1651</strain>
    </source>
</reference>
<dbReference type="EMBL" id="CP029289">
    <property type="protein sequence ID" value="AWR95522.1"/>
    <property type="molecule type" value="Genomic_DNA"/>
</dbReference>
<sequence>MRPAYICLVIIVIAMYSLVFAHIFINGINVSYLALITGDVKTKKDDVNFYVILNNSKIYPGQFLKITVFLYNNGSTIIRGGESNLKIFYPLPNQSKLPFNLAIFKGYYTKYNISYGVPLNIFNFTTNDPKQFSFEILPHSSIIKANNYYENGKTTFIINGYWENGSFKKFSPGVYTIVGSDFLGQLIIKHFYVNEKTF</sequence>
<dbReference type="Proteomes" id="UP000248044">
    <property type="component" value="Chromosome"/>
</dbReference>
<protein>
    <submittedName>
        <fullName evidence="1">Uncharacterized protein</fullName>
    </submittedName>
</protein>
<name>A0A2U9IHK3_9CREN</name>
<accession>A0A2U9IHK3</accession>
<proteinExistence type="predicted"/>
<dbReference type="GeneID" id="36833273"/>